<keyword evidence="5" id="KW-1133">Transmembrane helix</keyword>
<keyword evidence="5" id="KW-0812">Transmembrane</keyword>
<dbReference type="EMBL" id="VCAU01000023">
    <property type="protein sequence ID" value="KAF9890883.1"/>
    <property type="molecule type" value="Genomic_DNA"/>
</dbReference>
<reference evidence="6" key="1">
    <citation type="journal article" date="2019" name="Beilstein J. Org. Chem.">
        <title>Nanangenines: drimane sesquiterpenoids as the dominant metabolite cohort of a novel Australian fungus, Aspergillus nanangensis.</title>
        <authorList>
            <person name="Lacey H.J."/>
            <person name="Gilchrist C.L.M."/>
            <person name="Crombie A."/>
            <person name="Kalaitzis J.A."/>
            <person name="Vuong D."/>
            <person name="Rutledge P.J."/>
            <person name="Turner P."/>
            <person name="Pitt J.I."/>
            <person name="Lacey E."/>
            <person name="Chooi Y.H."/>
            <person name="Piggott A.M."/>
        </authorList>
    </citation>
    <scope>NUCLEOTIDE SEQUENCE</scope>
    <source>
        <strain evidence="6">MST-FP2251</strain>
    </source>
</reference>
<evidence type="ECO:0000256" key="2">
    <source>
        <dbReference type="ARBA" id="ARBA00022792"/>
    </source>
</evidence>
<evidence type="ECO:0000313" key="7">
    <source>
        <dbReference type="Proteomes" id="UP001194746"/>
    </source>
</evidence>
<sequence>MELCLSCKTRDSTGFTKPRILKAEVRGKSRATRLAAGFHTSRHQLLLAFHLSSFVLSLSLSLSFAVAHRQNVPHRSSFVFRENRVPFYQRLFQQHDGKRQWWKTARSGYVVYPYLFSVYGLGAATTYAMCRMVLGHKTWFGKE</sequence>
<comment type="subcellular location">
    <subcellularLocation>
        <location evidence="1">Mitochondrion inner membrane</location>
    </subcellularLocation>
</comment>
<feature type="transmembrane region" description="Helical" evidence="5">
    <location>
        <begin position="111"/>
        <end position="134"/>
    </location>
</feature>
<protein>
    <recommendedName>
        <fullName evidence="8">Transmembrane protein</fullName>
    </recommendedName>
</protein>
<name>A0AAD4CSB2_ASPNN</name>
<keyword evidence="2" id="KW-0999">Mitochondrion inner membrane</keyword>
<comment type="caution">
    <text evidence="6">The sequence shown here is derived from an EMBL/GenBank/DDBJ whole genome shotgun (WGS) entry which is preliminary data.</text>
</comment>
<dbReference type="GO" id="GO:0005743">
    <property type="term" value="C:mitochondrial inner membrane"/>
    <property type="evidence" value="ECO:0007669"/>
    <property type="project" value="UniProtKB-SubCell"/>
</dbReference>
<evidence type="ECO:0000256" key="1">
    <source>
        <dbReference type="ARBA" id="ARBA00004273"/>
    </source>
</evidence>
<evidence type="ECO:0000256" key="4">
    <source>
        <dbReference type="ARBA" id="ARBA00023136"/>
    </source>
</evidence>
<keyword evidence="7" id="KW-1185">Reference proteome</keyword>
<evidence type="ECO:0000313" key="6">
    <source>
        <dbReference type="EMBL" id="KAF9890883.1"/>
    </source>
</evidence>
<reference evidence="6" key="2">
    <citation type="submission" date="2020-02" db="EMBL/GenBank/DDBJ databases">
        <authorList>
            <person name="Gilchrist C.L.M."/>
            <person name="Chooi Y.-H."/>
        </authorList>
    </citation>
    <scope>NUCLEOTIDE SEQUENCE</scope>
    <source>
        <strain evidence="6">MST-FP2251</strain>
    </source>
</reference>
<dbReference type="AlphaFoldDB" id="A0AAD4CSB2"/>
<gene>
    <name evidence="6" type="ORF">FE257_005459</name>
</gene>
<evidence type="ECO:0008006" key="8">
    <source>
        <dbReference type="Google" id="ProtNLM"/>
    </source>
</evidence>
<evidence type="ECO:0000256" key="3">
    <source>
        <dbReference type="ARBA" id="ARBA00023128"/>
    </source>
</evidence>
<evidence type="ECO:0000256" key="5">
    <source>
        <dbReference type="SAM" id="Phobius"/>
    </source>
</evidence>
<proteinExistence type="predicted"/>
<feature type="transmembrane region" description="Helical" evidence="5">
    <location>
        <begin position="45"/>
        <end position="67"/>
    </location>
</feature>
<organism evidence="6 7">
    <name type="scientific">Aspergillus nanangensis</name>
    <dbReference type="NCBI Taxonomy" id="2582783"/>
    <lineage>
        <taxon>Eukaryota</taxon>
        <taxon>Fungi</taxon>
        <taxon>Dikarya</taxon>
        <taxon>Ascomycota</taxon>
        <taxon>Pezizomycotina</taxon>
        <taxon>Eurotiomycetes</taxon>
        <taxon>Eurotiomycetidae</taxon>
        <taxon>Eurotiales</taxon>
        <taxon>Aspergillaceae</taxon>
        <taxon>Aspergillus</taxon>
        <taxon>Aspergillus subgen. Circumdati</taxon>
    </lineage>
</organism>
<accession>A0AAD4CSB2</accession>
<keyword evidence="3" id="KW-0496">Mitochondrion</keyword>
<dbReference type="Proteomes" id="UP001194746">
    <property type="component" value="Unassembled WGS sequence"/>
</dbReference>
<keyword evidence="4 5" id="KW-0472">Membrane</keyword>
<dbReference type="InterPro" id="IPR039297">
    <property type="entry name" value="COX7a"/>
</dbReference>
<dbReference type="Pfam" id="PF02238">
    <property type="entry name" value="COX7a"/>
    <property type="match status" value="1"/>
</dbReference>